<organism evidence="7 8">
    <name type="scientific">Eisenbergiella massiliensis</name>
    <dbReference type="NCBI Taxonomy" id="1720294"/>
    <lineage>
        <taxon>Bacteria</taxon>
        <taxon>Bacillati</taxon>
        <taxon>Bacillota</taxon>
        <taxon>Clostridia</taxon>
        <taxon>Lachnospirales</taxon>
        <taxon>Lachnospiraceae</taxon>
        <taxon>Eisenbergiella</taxon>
    </lineage>
</organism>
<dbReference type="Pfam" id="PF00999">
    <property type="entry name" value="Na_H_Exchanger"/>
    <property type="match status" value="1"/>
</dbReference>
<feature type="transmembrane region" description="Helical" evidence="5">
    <location>
        <begin position="84"/>
        <end position="103"/>
    </location>
</feature>
<dbReference type="EMBL" id="QVLV01000011">
    <property type="protein sequence ID" value="RGE58470.1"/>
    <property type="molecule type" value="Genomic_DNA"/>
</dbReference>
<dbReference type="PANTHER" id="PTHR31102:SF1">
    <property type="entry name" value="CATION_H+ EXCHANGER DOMAIN-CONTAINING PROTEIN"/>
    <property type="match status" value="1"/>
</dbReference>
<feature type="transmembrane region" description="Helical" evidence="5">
    <location>
        <begin position="220"/>
        <end position="237"/>
    </location>
</feature>
<evidence type="ECO:0000256" key="3">
    <source>
        <dbReference type="ARBA" id="ARBA00022989"/>
    </source>
</evidence>
<gene>
    <name evidence="7" type="ORF">DXC51_16320</name>
</gene>
<proteinExistence type="predicted"/>
<feature type="transmembrane region" description="Helical" evidence="5">
    <location>
        <begin position="340"/>
        <end position="361"/>
    </location>
</feature>
<protein>
    <submittedName>
        <fullName evidence="7">Sodium:proton antiporter</fullName>
    </submittedName>
</protein>
<name>A0A3E3I1M7_9FIRM</name>
<feature type="transmembrane region" description="Helical" evidence="5">
    <location>
        <begin position="367"/>
        <end position="391"/>
    </location>
</feature>
<feature type="transmembrane region" description="Helical" evidence="5">
    <location>
        <begin position="184"/>
        <end position="208"/>
    </location>
</feature>
<keyword evidence="8" id="KW-1185">Reference proteome</keyword>
<dbReference type="GO" id="GO:0016020">
    <property type="term" value="C:membrane"/>
    <property type="evidence" value="ECO:0007669"/>
    <property type="project" value="UniProtKB-SubCell"/>
</dbReference>
<feature type="domain" description="Cation/H+ exchanger transmembrane" evidence="6">
    <location>
        <begin position="8"/>
        <end position="381"/>
    </location>
</feature>
<keyword evidence="3 5" id="KW-1133">Transmembrane helix</keyword>
<dbReference type="Gene3D" id="1.20.1530.20">
    <property type="match status" value="1"/>
</dbReference>
<comment type="subcellular location">
    <subcellularLocation>
        <location evidence="1">Membrane</location>
        <topology evidence="1">Multi-pass membrane protein</topology>
    </subcellularLocation>
</comment>
<dbReference type="Proteomes" id="UP000260812">
    <property type="component" value="Unassembled WGS sequence"/>
</dbReference>
<dbReference type="GO" id="GO:0015297">
    <property type="term" value="F:antiporter activity"/>
    <property type="evidence" value="ECO:0007669"/>
    <property type="project" value="InterPro"/>
</dbReference>
<dbReference type="InterPro" id="IPR051843">
    <property type="entry name" value="CPA1_transporter"/>
</dbReference>
<dbReference type="GeneID" id="97988392"/>
<evidence type="ECO:0000256" key="5">
    <source>
        <dbReference type="SAM" id="Phobius"/>
    </source>
</evidence>
<dbReference type="RefSeq" id="WP_117544934.1">
    <property type="nucleotide sequence ID" value="NZ_JBKUNB010000005.1"/>
</dbReference>
<reference evidence="7" key="1">
    <citation type="submission" date="2018-08" db="EMBL/GenBank/DDBJ databases">
        <title>A genome reference for cultivated species of the human gut microbiota.</title>
        <authorList>
            <person name="Zou Y."/>
            <person name="Xue W."/>
            <person name="Luo G."/>
        </authorList>
    </citation>
    <scope>NUCLEOTIDE SEQUENCE [LARGE SCALE GENOMIC DNA]</scope>
    <source>
        <strain evidence="7">TF05-5AC</strain>
    </source>
</reference>
<comment type="caution">
    <text evidence="7">The sequence shown here is derived from an EMBL/GenBank/DDBJ whole genome shotgun (WGS) entry which is preliminary data.</text>
</comment>
<evidence type="ECO:0000256" key="2">
    <source>
        <dbReference type="ARBA" id="ARBA00022692"/>
    </source>
</evidence>
<keyword evidence="4 5" id="KW-0472">Membrane</keyword>
<feature type="transmembrane region" description="Helical" evidence="5">
    <location>
        <begin position="281"/>
        <end position="301"/>
    </location>
</feature>
<feature type="transmembrane region" description="Helical" evidence="5">
    <location>
        <begin position="150"/>
        <end position="172"/>
    </location>
</feature>
<dbReference type="GO" id="GO:1902600">
    <property type="term" value="P:proton transmembrane transport"/>
    <property type="evidence" value="ECO:0007669"/>
    <property type="project" value="InterPro"/>
</dbReference>
<dbReference type="InterPro" id="IPR006153">
    <property type="entry name" value="Cation/H_exchanger_TM"/>
</dbReference>
<evidence type="ECO:0000259" key="6">
    <source>
        <dbReference type="Pfam" id="PF00999"/>
    </source>
</evidence>
<evidence type="ECO:0000313" key="8">
    <source>
        <dbReference type="Proteomes" id="UP000260812"/>
    </source>
</evidence>
<evidence type="ECO:0000256" key="4">
    <source>
        <dbReference type="ARBA" id="ARBA00023136"/>
    </source>
</evidence>
<feature type="transmembrane region" description="Helical" evidence="5">
    <location>
        <begin position="243"/>
        <end position="260"/>
    </location>
</feature>
<evidence type="ECO:0000313" key="7">
    <source>
        <dbReference type="EMBL" id="RGE58470.1"/>
    </source>
</evidence>
<feature type="transmembrane region" description="Helical" evidence="5">
    <location>
        <begin position="109"/>
        <end position="130"/>
    </location>
</feature>
<dbReference type="PANTHER" id="PTHR31102">
    <property type="match status" value="1"/>
</dbReference>
<feature type="transmembrane region" description="Helical" evidence="5">
    <location>
        <begin position="307"/>
        <end position="328"/>
    </location>
</feature>
<dbReference type="InterPro" id="IPR038770">
    <property type="entry name" value="Na+/solute_symporter_sf"/>
</dbReference>
<sequence length="400" mass="42263">MLTSLALIFLVGLAAASICQRIRLPRIIGMLATGILLGPYVLDFLDGSILSISSDLREMALVIILIKAGLSLDISELKEVGRPAVLMAFLPAVFEILAFVLLAPGILGVTLLEAAILGAVLGAVSPAVVVPKMVQLMETGYGTDKGIPQLILAGASLDDVFVIVLFSTFTGMAQGGAVSAMDFAGIPISILLGIAGGALTGWLLALFFESQYAKERYVRNSMKVIIVLGISFLLVALETWLEGTLPFSGLLAVMSMACVLQLKSETFVTRRLAEKFGKLWLAAEVILFVLVGAAVDIRYTLDAGLGAVLMIFLALALRSAGVLLCLLGTKLNRKERLFCVIAYLPKATVQAAIGSVPLALGLPCGKLVLSVAVLSILITAPLGAFGMDATYKRLLNRRSR</sequence>
<keyword evidence="2 5" id="KW-0812">Transmembrane</keyword>
<evidence type="ECO:0000256" key="1">
    <source>
        <dbReference type="ARBA" id="ARBA00004141"/>
    </source>
</evidence>
<accession>A0A3E3I1M7</accession>
<dbReference type="AlphaFoldDB" id="A0A3E3I1M7"/>